<proteinExistence type="predicted"/>
<dbReference type="EMBL" id="CP017241">
    <property type="protein sequence ID" value="APO75230.1"/>
    <property type="molecule type" value="Genomic_DNA"/>
</dbReference>
<evidence type="ECO:0000313" key="2">
    <source>
        <dbReference type="Proteomes" id="UP000185109"/>
    </source>
</evidence>
<organism evidence="1 2">
    <name type="scientific">Rhizobium etli 8C-3</name>
    <dbReference type="NCBI Taxonomy" id="538025"/>
    <lineage>
        <taxon>Bacteria</taxon>
        <taxon>Pseudomonadati</taxon>
        <taxon>Pseudomonadota</taxon>
        <taxon>Alphaproteobacteria</taxon>
        <taxon>Hyphomicrobiales</taxon>
        <taxon>Rhizobiaceae</taxon>
        <taxon>Rhizobium/Agrobacterium group</taxon>
        <taxon>Rhizobium</taxon>
    </lineage>
</organism>
<sequence length="247" mass="28515">MLEDDRIWHVRDLVKEHVSSPSLRHIRDPAAILSISRRILKKIDRGNGIWQKWEGEREVLIKSAAGCWIPTDSLRDYLNLLSGPKLTSTDVAQRMKAIEEEPYNSYPNDDLREGCLAIFNEETELGTELPAIIGRIADFVLEEEERLRVEREQRYKQARLEEQDAAEARLMAGADCKWTQLRGAPHVYCRTNGRTYRLSPTADKKWELFRVDRPSPDDKGEYIGRYSGRGGATKVVAELAFQPEYRR</sequence>
<evidence type="ECO:0000313" key="1">
    <source>
        <dbReference type="EMBL" id="APO75230.1"/>
    </source>
</evidence>
<protein>
    <submittedName>
        <fullName evidence="1">Uncharacterized protein</fullName>
    </submittedName>
</protein>
<dbReference type="RefSeq" id="WP_074061614.1">
    <property type="nucleotide sequence ID" value="NZ_CP017241.1"/>
</dbReference>
<gene>
    <name evidence="1" type="ORF">AM571_CH02421</name>
</gene>
<accession>A0A1L5P529</accession>
<reference evidence="1 2" key="1">
    <citation type="submission" date="2016-09" db="EMBL/GenBank/DDBJ databases">
        <title>The complete genome sequences of Rhizobium gallicum, symbiovars gallicum and phaseoli, symbionts associated to common bean (Phaseolus vulgaris).</title>
        <authorList>
            <person name="Bustos P."/>
            <person name="Santamaria R.I."/>
            <person name="Perez-Carrascal O.M."/>
            <person name="Juarez S."/>
            <person name="Lozano L."/>
            <person name="Martinez-Flores I."/>
            <person name="Martinez-Romero E."/>
            <person name="Cevallos M."/>
            <person name="Romero D."/>
            <person name="Davila G."/>
            <person name="Gonzalez V."/>
        </authorList>
    </citation>
    <scope>NUCLEOTIDE SEQUENCE [LARGE SCALE GENOMIC DNA]</scope>
    <source>
        <strain evidence="1 2">8C-3</strain>
    </source>
</reference>
<dbReference type="AlphaFoldDB" id="A0A1L5P529"/>
<dbReference type="Proteomes" id="UP000185109">
    <property type="component" value="Chromosome"/>
</dbReference>
<name>A0A1L5P529_RHIET</name>